<keyword evidence="7" id="KW-0809">Transit peptide</keyword>
<protein>
    <recommendedName>
        <fullName evidence="15">Mitochondrial inner membrane magnesium transporter MRS2</fullName>
    </recommendedName>
    <alternativeName>
        <fullName evidence="16">Mitochondrial inner membrane magnesium transporter mrs2</fullName>
    </alternativeName>
    <alternativeName>
        <fullName evidence="12 17">RNA-splicing protein MRS2</fullName>
    </alternativeName>
</protein>
<dbReference type="GO" id="GO:0005743">
    <property type="term" value="C:mitochondrial inner membrane"/>
    <property type="evidence" value="ECO:0007669"/>
    <property type="project" value="UniProtKB-SubCell"/>
</dbReference>
<dbReference type="FunFam" id="1.20.58.340:FF:000005">
    <property type="entry name" value="Inner membrane magnesium transporter MRS2"/>
    <property type="match status" value="1"/>
</dbReference>
<keyword evidence="11 18" id="KW-0472">Membrane</keyword>
<dbReference type="Gene3D" id="3.40.50.1820">
    <property type="entry name" value="alpha/beta hydrolase"/>
    <property type="match status" value="1"/>
</dbReference>
<dbReference type="InterPro" id="IPR039204">
    <property type="entry name" value="MRS2-like"/>
</dbReference>
<keyword evidence="4 18" id="KW-0812">Transmembrane</keyword>
<dbReference type="Gene3D" id="2.40.128.330">
    <property type="match status" value="1"/>
</dbReference>
<dbReference type="InterPro" id="IPR002925">
    <property type="entry name" value="Dienelactn_hydro"/>
</dbReference>
<comment type="subcellular location">
    <subcellularLocation>
        <location evidence="1">Mitochondrion inner membrane</location>
        <topology evidence="1">Multi-pass membrane protein</topology>
    </subcellularLocation>
</comment>
<dbReference type="PANTHER" id="PTHR47668:SF1">
    <property type="entry name" value="DIENELACTONE HYDROLASE DOMAIN-CONTAINING PROTEIN-RELATED"/>
    <property type="match status" value="1"/>
</dbReference>
<dbReference type="GO" id="GO:0045016">
    <property type="term" value="P:mitochondrial magnesium ion transmembrane transport"/>
    <property type="evidence" value="ECO:0007669"/>
    <property type="project" value="UniProtKB-ARBA"/>
</dbReference>
<evidence type="ECO:0000256" key="10">
    <source>
        <dbReference type="ARBA" id="ARBA00023128"/>
    </source>
</evidence>
<evidence type="ECO:0000256" key="6">
    <source>
        <dbReference type="ARBA" id="ARBA00022842"/>
    </source>
</evidence>
<dbReference type="Pfam" id="PF01738">
    <property type="entry name" value="DLH"/>
    <property type="match status" value="1"/>
</dbReference>
<evidence type="ECO:0000256" key="14">
    <source>
        <dbReference type="ARBA" id="ARBA00046701"/>
    </source>
</evidence>
<comment type="similarity">
    <text evidence="2">Belongs to the CorA metal ion transporter (MIT) (TC 1.A.35) family.</text>
</comment>
<evidence type="ECO:0000256" key="15">
    <source>
        <dbReference type="ARBA" id="ARBA00071347"/>
    </source>
</evidence>
<keyword evidence="8 18" id="KW-1133">Transmembrane helix</keyword>
<keyword evidence="9" id="KW-0406">Ion transport</keyword>
<evidence type="ECO:0000256" key="9">
    <source>
        <dbReference type="ARBA" id="ARBA00023065"/>
    </source>
</evidence>
<dbReference type="OrthoDB" id="10251508at2759"/>
<organism evidence="20 21">
    <name type="scientific">Sphaceloma murrayae</name>
    <dbReference type="NCBI Taxonomy" id="2082308"/>
    <lineage>
        <taxon>Eukaryota</taxon>
        <taxon>Fungi</taxon>
        <taxon>Dikarya</taxon>
        <taxon>Ascomycota</taxon>
        <taxon>Pezizomycotina</taxon>
        <taxon>Dothideomycetes</taxon>
        <taxon>Dothideomycetidae</taxon>
        <taxon>Myriangiales</taxon>
        <taxon>Elsinoaceae</taxon>
        <taxon>Sphaceloma</taxon>
    </lineage>
</organism>
<evidence type="ECO:0000256" key="5">
    <source>
        <dbReference type="ARBA" id="ARBA00022792"/>
    </source>
</evidence>
<feature type="transmembrane region" description="Helical" evidence="18">
    <location>
        <begin position="614"/>
        <end position="635"/>
    </location>
</feature>
<proteinExistence type="inferred from homology"/>
<dbReference type="FunFam" id="2.40.128.330:FF:000002">
    <property type="entry name" value="Inner membrane magnesium transporter mrs2"/>
    <property type="match status" value="1"/>
</dbReference>
<reference evidence="20 21" key="1">
    <citation type="submission" date="2017-06" db="EMBL/GenBank/DDBJ databases">
        <title>Draft genome sequence of a variant of Elsinoe murrayae.</title>
        <authorList>
            <person name="Cheng Q."/>
        </authorList>
    </citation>
    <scope>NUCLEOTIDE SEQUENCE [LARGE SCALE GENOMIC DNA]</scope>
    <source>
        <strain evidence="20 21">CQ-2017a</strain>
    </source>
</reference>
<dbReference type="GO" id="GO:0015095">
    <property type="term" value="F:magnesium ion transmembrane transporter activity"/>
    <property type="evidence" value="ECO:0007669"/>
    <property type="project" value="UniProtKB-ARBA"/>
</dbReference>
<evidence type="ECO:0000313" key="20">
    <source>
        <dbReference type="EMBL" id="PNS13977.1"/>
    </source>
</evidence>
<evidence type="ECO:0000256" key="2">
    <source>
        <dbReference type="ARBA" id="ARBA00009765"/>
    </source>
</evidence>
<keyword evidence="6" id="KW-0460">Magnesium</keyword>
<dbReference type="PANTHER" id="PTHR47668">
    <property type="entry name" value="DIENELACTONE HYDROLASE FAMILY PROTEIN (AFU_ORTHOLOGUE AFUA_6G01940)"/>
    <property type="match status" value="1"/>
</dbReference>
<dbReference type="STRING" id="2082308.A0A2K1QFQ1"/>
<evidence type="ECO:0000256" key="18">
    <source>
        <dbReference type="SAM" id="Phobius"/>
    </source>
</evidence>
<accession>A0A2K1QFQ1</accession>
<comment type="caution">
    <text evidence="20">The sequence shown here is derived from an EMBL/GenBank/DDBJ whole genome shotgun (WGS) entry which is preliminary data.</text>
</comment>
<keyword evidence="10" id="KW-0496">Mitochondrion</keyword>
<evidence type="ECO:0000313" key="21">
    <source>
        <dbReference type="Proteomes" id="UP000243797"/>
    </source>
</evidence>
<evidence type="ECO:0000256" key="8">
    <source>
        <dbReference type="ARBA" id="ARBA00022989"/>
    </source>
</evidence>
<dbReference type="EMBL" id="NKHZ01000088">
    <property type="protein sequence ID" value="PNS13977.1"/>
    <property type="molecule type" value="Genomic_DNA"/>
</dbReference>
<evidence type="ECO:0000256" key="16">
    <source>
        <dbReference type="ARBA" id="ARBA00072872"/>
    </source>
</evidence>
<keyword evidence="21" id="KW-1185">Reference proteome</keyword>
<evidence type="ECO:0000256" key="11">
    <source>
        <dbReference type="ARBA" id="ARBA00023136"/>
    </source>
</evidence>
<comment type="function">
    <text evidence="13">High-conductance magnesium-selective channel that mediates the influx of magnesium into the mitochondrial matrix. Essential for the splicing of mRNA group II introns in mitochondria by affecting mitochondrial magnesium concentrations, which are critical for group II intron splicing. It also suppresses a variety of mitochondrial intron mutations and its absence may disturb the assembly of mitochondrial membrane complexes.</text>
</comment>
<comment type="subunit">
    <text evidence="14">Homopentamer. Forms homooligomers. Interacts with MFM1.</text>
</comment>
<dbReference type="GO" id="GO:0016787">
    <property type="term" value="F:hydrolase activity"/>
    <property type="evidence" value="ECO:0007669"/>
    <property type="project" value="InterPro"/>
</dbReference>
<dbReference type="InterPro" id="IPR045863">
    <property type="entry name" value="CorA_TM1_TM2"/>
</dbReference>
<evidence type="ECO:0000256" key="17">
    <source>
        <dbReference type="ARBA" id="ARBA00078518"/>
    </source>
</evidence>
<dbReference type="Pfam" id="PF22099">
    <property type="entry name" value="MRS2-like"/>
    <property type="match status" value="1"/>
</dbReference>
<evidence type="ECO:0000256" key="12">
    <source>
        <dbReference type="ARBA" id="ARBA00043036"/>
    </source>
</evidence>
<feature type="transmembrane region" description="Helical" evidence="18">
    <location>
        <begin position="584"/>
        <end position="602"/>
    </location>
</feature>
<name>A0A2K1QFQ1_9PEZI</name>
<keyword evidence="3" id="KW-0813">Transport</keyword>
<dbReference type="Gene3D" id="1.20.58.340">
    <property type="entry name" value="Magnesium transport protein CorA, transmembrane region"/>
    <property type="match status" value="2"/>
</dbReference>
<keyword evidence="5" id="KW-0999">Mitochondrion inner membrane</keyword>
<gene>
    <name evidence="20" type="ORF">CAC42_6490</name>
</gene>
<evidence type="ECO:0000256" key="3">
    <source>
        <dbReference type="ARBA" id="ARBA00022448"/>
    </source>
</evidence>
<dbReference type="CDD" id="cd12823">
    <property type="entry name" value="Mrs2_Mfm1p-like"/>
    <property type="match status" value="1"/>
</dbReference>
<evidence type="ECO:0000256" key="7">
    <source>
        <dbReference type="ARBA" id="ARBA00022946"/>
    </source>
</evidence>
<evidence type="ECO:0000259" key="19">
    <source>
        <dbReference type="Pfam" id="PF01738"/>
    </source>
</evidence>
<dbReference type="Proteomes" id="UP000243797">
    <property type="component" value="Unassembled WGS sequence"/>
</dbReference>
<dbReference type="SUPFAM" id="SSF53474">
    <property type="entry name" value="alpha/beta-Hydrolases"/>
    <property type="match status" value="1"/>
</dbReference>
<evidence type="ECO:0000256" key="1">
    <source>
        <dbReference type="ARBA" id="ARBA00004448"/>
    </source>
</evidence>
<evidence type="ECO:0000256" key="13">
    <source>
        <dbReference type="ARBA" id="ARBA00046105"/>
    </source>
</evidence>
<sequence>MAQSHACCTVPPVVSEGYTEKGSYTSFAGLKTYATGASGAKTGILVVYDIFGYFPQTIQGADILAEGDSEKKYQVFMPDFFEGKPVPIDFYPPDTEEKKNFVGNFFGTTAAPPKTLERIPKVLKEIQEKNSSIKQWAIVGFCWGGKIVNLSSQKDSLFKAAAAVHPAMVDANDAPGVSIPYLMLPSKGEDKGDVEKWQQAVKVKNVVEWFPDQEHGFMAARGDLKDPKVKKEYERGYKLILDFFHENISAIRLPKSYPPTVPLATSVRHLRTTSFRAHPREVARRSSLFSKWRLTPPTTHESPLSSLLDDSASLASRLSKPVPDQRLRCTEFDEHGNVTLVNGEFRKSELIQKYGLQPRDLRKIDSSLLPNILVRQKSILMNLLHIRCLIQADRVLVFDAYGSTDSYTQSLFMYDLEGKLSMREGKGKGETPLPYEFRALEAVLISVTSALEHEFEGVRGPVVKVLRELEENIDRDKLRLLLVLSKKLGTFEQRARLVRDAIDELLEADDDLASMYLTEKKEGVERDEEDHTEVEMLLESYDKVCDEIVQVSGNLVSNIRNTEEIVKAILDANRNSLMLLDLKFSIGTLGIGAGTFVAALYGMNLKSFIEEWDFGFPLVSATCAIFTIIACVYGLRKLRKVQRLSMWGEGDIGGRARENRRIWRAEDEAYAGRGSWREIEPVAERVRMMEEHEWRTAEKLQKMKLGSGDANVAEQARLKKDAGLP</sequence>
<dbReference type="InterPro" id="IPR029058">
    <property type="entry name" value="AB_hydrolase_fold"/>
</dbReference>
<feature type="domain" description="Dienelactone hydrolase" evidence="19">
    <location>
        <begin position="32"/>
        <end position="246"/>
    </location>
</feature>
<dbReference type="InParanoid" id="A0A2K1QFQ1"/>
<dbReference type="AlphaFoldDB" id="A0A2K1QFQ1"/>
<evidence type="ECO:0000256" key="4">
    <source>
        <dbReference type="ARBA" id="ARBA00022692"/>
    </source>
</evidence>
<dbReference type="SUPFAM" id="SSF144083">
    <property type="entry name" value="Magnesium transport protein CorA, transmembrane region"/>
    <property type="match status" value="1"/>
</dbReference>